<evidence type="ECO:0000313" key="2">
    <source>
        <dbReference type="EMBL" id="KAK7466165.1"/>
    </source>
</evidence>
<keyword evidence="1" id="KW-0732">Signal</keyword>
<comment type="caution">
    <text evidence="2">The sequence shown here is derived from an EMBL/GenBank/DDBJ whole genome shotgun (WGS) entry which is preliminary data.</text>
</comment>
<feature type="signal peptide" evidence="1">
    <location>
        <begin position="1"/>
        <end position="23"/>
    </location>
</feature>
<organism evidence="2 3">
    <name type="scientific">Marasmiellus scandens</name>
    <dbReference type="NCBI Taxonomy" id="2682957"/>
    <lineage>
        <taxon>Eukaryota</taxon>
        <taxon>Fungi</taxon>
        <taxon>Dikarya</taxon>
        <taxon>Basidiomycota</taxon>
        <taxon>Agaricomycotina</taxon>
        <taxon>Agaricomycetes</taxon>
        <taxon>Agaricomycetidae</taxon>
        <taxon>Agaricales</taxon>
        <taxon>Marasmiineae</taxon>
        <taxon>Omphalotaceae</taxon>
        <taxon>Marasmiellus</taxon>
    </lineage>
</organism>
<gene>
    <name evidence="2" type="ORF">VKT23_004888</name>
</gene>
<evidence type="ECO:0000313" key="3">
    <source>
        <dbReference type="Proteomes" id="UP001498398"/>
    </source>
</evidence>
<dbReference type="Proteomes" id="UP001498398">
    <property type="component" value="Unassembled WGS sequence"/>
</dbReference>
<accession>A0ABR1JRJ1</accession>
<dbReference type="EMBL" id="JBANRG010000005">
    <property type="protein sequence ID" value="KAK7466165.1"/>
    <property type="molecule type" value="Genomic_DNA"/>
</dbReference>
<name>A0ABR1JRJ1_9AGAR</name>
<feature type="chain" id="PRO_5046347910" evidence="1">
    <location>
        <begin position="24"/>
        <end position="70"/>
    </location>
</feature>
<evidence type="ECO:0000256" key="1">
    <source>
        <dbReference type="SAM" id="SignalP"/>
    </source>
</evidence>
<reference evidence="2 3" key="1">
    <citation type="submission" date="2024-01" db="EMBL/GenBank/DDBJ databases">
        <title>A draft genome for the cacao thread blight pathogen Marasmiellus scandens.</title>
        <authorList>
            <person name="Baruah I.K."/>
            <person name="Leung J."/>
            <person name="Bukari Y."/>
            <person name="Amoako-Attah I."/>
            <person name="Meinhardt L.W."/>
            <person name="Bailey B.A."/>
            <person name="Cohen S.P."/>
        </authorList>
    </citation>
    <scope>NUCLEOTIDE SEQUENCE [LARGE SCALE GENOMIC DNA]</scope>
    <source>
        <strain evidence="2 3">GH-19</strain>
    </source>
</reference>
<sequence>MNTKIFNAILGLFLMVAVTSVAAEPVPRQARIPCGDADPTAECPENFFCCDAPTFIGDGHCLPVGEICPQ</sequence>
<keyword evidence="3" id="KW-1185">Reference proteome</keyword>
<proteinExistence type="predicted"/>
<protein>
    <submittedName>
        <fullName evidence="2">Uncharacterized protein</fullName>
    </submittedName>
</protein>